<accession>A0AAD9HWE8</accession>
<proteinExistence type="predicted"/>
<dbReference type="EMBL" id="MU842809">
    <property type="protein sequence ID" value="KAK2035299.1"/>
    <property type="molecule type" value="Genomic_DNA"/>
</dbReference>
<evidence type="ECO:0000313" key="1">
    <source>
        <dbReference type="EMBL" id="KAK2035299.1"/>
    </source>
</evidence>
<protein>
    <submittedName>
        <fullName evidence="1">Uncharacterized protein</fullName>
    </submittedName>
</protein>
<organism evidence="1 2">
    <name type="scientific">Colletotrichum zoysiae</name>
    <dbReference type="NCBI Taxonomy" id="1216348"/>
    <lineage>
        <taxon>Eukaryota</taxon>
        <taxon>Fungi</taxon>
        <taxon>Dikarya</taxon>
        <taxon>Ascomycota</taxon>
        <taxon>Pezizomycotina</taxon>
        <taxon>Sordariomycetes</taxon>
        <taxon>Hypocreomycetidae</taxon>
        <taxon>Glomerellales</taxon>
        <taxon>Glomerellaceae</taxon>
        <taxon>Colletotrichum</taxon>
        <taxon>Colletotrichum graminicola species complex</taxon>
    </lineage>
</organism>
<comment type="caution">
    <text evidence="1">The sequence shown here is derived from an EMBL/GenBank/DDBJ whole genome shotgun (WGS) entry which is preliminary data.</text>
</comment>
<keyword evidence="2" id="KW-1185">Reference proteome</keyword>
<name>A0AAD9HWE8_9PEZI</name>
<dbReference type="AlphaFoldDB" id="A0AAD9HWE8"/>
<sequence length="168" mass="19411">MSYELTKYEHTTLAESTENVIVDQDDEDISELGVDYQGPWWSRRINRKESTFQQPKDRKLLMQGVMPLFKISWFDGYYYFISKKCTNVRLTHAANVTGTATVTGCMHFSWFVYSCMTSATHRYTSVRQLDDDYALASPKIAIISPPEHQCEQGEIQVQKSPSDLSFRV</sequence>
<gene>
    <name evidence="1" type="ORF">LX32DRAFT_647748</name>
</gene>
<evidence type="ECO:0000313" key="2">
    <source>
        <dbReference type="Proteomes" id="UP001232148"/>
    </source>
</evidence>
<dbReference type="Proteomes" id="UP001232148">
    <property type="component" value="Unassembled WGS sequence"/>
</dbReference>
<reference evidence="1" key="1">
    <citation type="submission" date="2021-06" db="EMBL/GenBank/DDBJ databases">
        <title>Comparative genomics, transcriptomics and evolutionary studies reveal genomic signatures of adaptation to plant cell wall in hemibiotrophic fungi.</title>
        <authorList>
            <consortium name="DOE Joint Genome Institute"/>
            <person name="Baroncelli R."/>
            <person name="Diaz J.F."/>
            <person name="Benocci T."/>
            <person name="Peng M."/>
            <person name="Battaglia E."/>
            <person name="Haridas S."/>
            <person name="Andreopoulos W."/>
            <person name="Labutti K."/>
            <person name="Pangilinan J."/>
            <person name="Floch G.L."/>
            <person name="Makela M.R."/>
            <person name="Henrissat B."/>
            <person name="Grigoriev I.V."/>
            <person name="Crouch J.A."/>
            <person name="De Vries R.P."/>
            <person name="Sukno S.A."/>
            <person name="Thon M.R."/>
        </authorList>
    </citation>
    <scope>NUCLEOTIDE SEQUENCE</scope>
    <source>
        <strain evidence="1">MAFF235873</strain>
    </source>
</reference>